<comment type="cofactor">
    <cofactor evidence="2">
        <name>Fe cation</name>
        <dbReference type="ChEBI" id="CHEBI:24875"/>
    </cofactor>
    <text evidence="2">Binds 1 Fe cation per subunit.</text>
</comment>
<evidence type="ECO:0000259" key="4">
    <source>
        <dbReference type="Pfam" id="PF02678"/>
    </source>
</evidence>
<keyword evidence="2" id="KW-0479">Metal-binding</keyword>
<feature type="domain" description="Pirin N-terminal" evidence="4">
    <location>
        <begin position="24"/>
        <end position="120"/>
    </location>
</feature>
<evidence type="ECO:0000313" key="6">
    <source>
        <dbReference type="EMBL" id="SDC63868.1"/>
    </source>
</evidence>
<feature type="domain" description="Pirin C-terminal" evidence="5">
    <location>
        <begin position="174"/>
        <end position="274"/>
    </location>
</feature>
<evidence type="ECO:0000313" key="7">
    <source>
        <dbReference type="Proteomes" id="UP000198528"/>
    </source>
</evidence>
<dbReference type="InterPro" id="IPR003829">
    <property type="entry name" value="Pirin_N_dom"/>
</dbReference>
<dbReference type="InterPro" id="IPR008778">
    <property type="entry name" value="Pirin_C_dom"/>
</dbReference>
<dbReference type="Pfam" id="PF05726">
    <property type="entry name" value="Pirin_C"/>
    <property type="match status" value="1"/>
</dbReference>
<dbReference type="Proteomes" id="UP000198528">
    <property type="component" value="Unassembled WGS sequence"/>
</dbReference>
<dbReference type="EMBL" id="FMZL01000030">
    <property type="protein sequence ID" value="SDC63868.1"/>
    <property type="molecule type" value="Genomic_DNA"/>
</dbReference>
<dbReference type="RefSeq" id="WP_090847749.1">
    <property type="nucleotide sequence ID" value="NZ_FMZL01000030.1"/>
</dbReference>
<dbReference type="Pfam" id="PF02678">
    <property type="entry name" value="Pirin"/>
    <property type="match status" value="1"/>
</dbReference>
<reference evidence="7" key="1">
    <citation type="submission" date="2016-10" db="EMBL/GenBank/DDBJ databases">
        <authorList>
            <person name="Varghese N."/>
            <person name="Submissions S."/>
        </authorList>
    </citation>
    <scope>NUCLEOTIDE SEQUENCE [LARGE SCALE GENOMIC DNA]</scope>
    <source>
        <strain evidence="7">DSM 22619</strain>
    </source>
</reference>
<feature type="binding site" evidence="2">
    <location>
        <position position="103"/>
    </location>
    <ligand>
        <name>Fe cation</name>
        <dbReference type="ChEBI" id="CHEBI:24875"/>
    </ligand>
</feature>
<dbReference type="GO" id="GO:0046872">
    <property type="term" value="F:metal ion binding"/>
    <property type="evidence" value="ECO:0007669"/>
    <property type="project" value="UniProtKB-KW"/>
</dbReference>
<dbReference type="PANTHER" id="PTHR13903">
    <property type="entry name" value="PIRIN-RELATED"/>
    <property type="match status" value="1"/>
</dbReference>
<sequence>MQLRKVTHTLKGVRATDGAGVSLVRVLGANTTDTYDPFLMLDSFDSTDPDDYRAGFPMHPHRGIETVTFVARGAMVHEDHLGTKATVTDGEAQWLTAGSGAFHSEMPQGAERLLGVQLWLNLPAKDKLTAPPSYHGITREEIREFPFEGGTLRLVAGTYGDAHGYQGKYLPLDYYDIHLDPHAAITLDVPGARSVMAFTLLGGAAISGHEVAEKNAVKLGDGDTVTIGALDEPAEVLFMSSVRLDEPVAWYGPIVMNTKEELLEAFGELEDGTFVKQAASYAGE</sequence>
<feature type="binding site" evidence="2">
    <location>
        <position position="59"/>
    </location>
    <ligand>
        <name>Fe cation</name>
        <dbReference type="ChEBI" id="CHEBI:24875"/>
    </ligand>
</feature>
<feature type="binding site" evidence="2">
    <location>
        <position position="61"/>
    </location>
    <ligand>
        <name>Fe cation</name>
        <dbReference type="ChEBI" id="CHEBI:24875"/>
    </ligand>
</feature>
<evidence type="ECO:0000256" key="3">
    <source>
        <dbReference type="RuleBase" id="RU003457"/>
    </source>
</evidence>
<proteinExistence type="inferred from homology"/>
<protein>
    <recommendedName>
        <fullName evidence="8">Pirin family protein</fullName>
    </recommendedName>
</protein>
<gene>
    <name evidence="6" type="ORF">SAMN04487824_13025</name>
</gene>
<dbReference type="CDD" id="cd02909">
    <property type="entry name" value="cupin_pirin_N"/>
    <property type="match status" value="1"/>
</dbReference>
<keyword evidence="7" id="KW-1185">Reference proteome</keyword>
<dbReference type="AlphaFoldDB" id="A0A1G6N7Q7"/>
<dbReference type="Gene3D" id="2.60.120.10">
    <property type="entry name" value="Jelly Rolls"/>
    <property type="match status" value="2"/>
</dbReference>
<evidence type="ECO:0000259" key="5">
    <source>
        <dbReference type="Pfam" id="PF05726"/>
    </source>
</evidence>
<name>A0A1G6N7Q7_9ACTN</name>
<dbReference type="InterPro" id="IPR012093">
    <property type="entry name" value="Pirin"/>
</dbReference>
<evidence type="ECO:0000256" key="2">
    <source>
        <dbReference type="PIRSR" id="PIRSR006232-1"/>
    </source>
</evidence>
<evidence type="ECO:0008006" key="8">
    <source>
        <dbReference type="Google" id="ProtNLM"/>
    </source>
</evidence>
<dbReference type="InterPro" id="IPR011051">
    <property type="entry name" value="RmlC_Cupin_sf"/>
</dbReference>
<keyword evidence="2" id="KW-0408">Iron</keyword>
<dbReference type="InterPro" id="IPR014710">
    <property type="entry name" value="RmlC-like_jellyroll"/>
</dbReference>
<dbReference type="PANTHER" id="PTHR13903:SF8">
    <property type="entry name" value="PIRIN"/>
    <property type="match status" value="1"/>
</dbReference>
<accession>A0A1G6N7Q7</accession>
<evidence type="ECO:0000256" key="1">
    <source>
        <dbReference type="ARBA" id="ARBA00008416"/>
    </source>
</evidence>
<comment type="similarity">
    <text evidence="1 3">Belongs to the pirin family.</text>
</comment>
<dbReference type="PIRSF" id="PIRSF006232">
    <property type="entry name" value="Pirin"/>
    <property type="match status" value="1"/>
</dbReference>
<organism evidence="6 7">
    <name type="scientific">Parafannyhessea umbonata</name>
    <dbReference type="NCBI Taxonomy" id="604330"/>
    <lineage>
        <taxon>Bacteria</taxon>
        <taxon>Bacillati</taxon>
        <taxon>Actinomycetota</taxon>
        <taxon>Coriobacteriia</taxon>
        <taxon>Coriobacteriales</taxon>
        <taxon>Atopobiaceae</taxon>
        <taxon>Parafannyhessea</taxon>
    </lineage>
</organism>
<dbReference type="CDD" id="cd02247">
    <property type="entry name" value="cupin_pirin_C"/>
    <property type="match status" value="1"/>
</dbReference>
<dbReference type="SUPFAM" id="SSF51182">
    <property type="entry name" value="RmlC-like cupins"/>
    <property type="match status" value="1"/>
</dbReference>
<feature type="binding site" evidence="2">
    <location>
        <position position="105"/>
    </location>
    <ligand>
        <name>Fe cation</name>
        <dbReference type="ChEBI" id="CHEBI:24875"/>
    </ligand>
</feature>